<dbReference type="AlphaFoldDB" id="A0A1X3DE51"/>
<keyword evidence="6 8" id="KW-1133">Transmembrane helix</keyword>
<organism evidence="11 12">
    <name type="scientific">Neisseria dentiae</name>
    <dbReference type="NCBI Taxonomy" id="194197"/>
    <lineage>
        <taxon>Bacteria</taxon>
        <taxon>Pseudomonadati</taxon>
        <taxon>Pseudomonadota</taxon>
        <taxon>Betaproteobacteria</taxon>
        <taxon>Neisseriales</taxon>
        <taxon>Neisseriaceae</taxon>
        <taxon>Neisseria</taxon>
    </lineage>
</organism>
<dbReference type="CDD" id="cd16017">
    <property type="entry name" value="LptA"/>
    <property type="match status" value="1"/>
</dbReference>
<name>A0A1X3DE51_9NEIS</name>
<feature type="transmembrane region" description="Helical" evidence="8">
    <location>
        <begin position="12"/>
        <end position="30"/>
    </location>
</feature>
<evidence type="ECO:0000256" key="4">
    <source>
        <dbReference type="ARBA" id="ARBA00022679"/>
    </source>
</evidence>
<accession>A0A1X3DE51</accession>
<keyword evidence="7 8" id="KW-0472">Membrane</keyword>
<comment type="subcellular location">
    <subcellularLocation>
        <location evidence="1">Cell inner membrane</location>
        <topology evidence="1">Multi-pass membrane protein</topology>
    </subcellularLocation>
</comment>
<evidence type="ECO:0000256" key="7">
    <source>
        <dbReference type="ARBA" id="ARBA00023136"/>
    </source>
</evidence>
<evidence type="ECO:0000313" key="11">
    <source>
        <dbReference type="EMBL" id="OSI17747.1"/>
    </source>
</evidence>
<evidence type="ECO:0000256" key="1">
    <source>
        <dbReference type="ARBA" id="ARBA00004429"/>
    </source>
</evidence>
<evidence type="ECO:0000256" key="6">
    <source>
        <dbReference type="ARBA" id="ARBA00022989"/>
    </source>
</evidence>
<feature type="transmembrane region" description="Helical" evidence="8">
    <location>
        <begin position="107"/>
        <end position="127"/>
    </location>
</feature>
<dbReference type="PANTHER" id="PTHR30443:SF0">
    <property type="entry name" value="PHOSPHOETHANOLAMINE TRANSFERASE EPTA"/>
    <property type="match status" value="1"/>
</dbReference>
<reference evidence="12" key="1">
    <citation type="submission" date="2017-01" db="EMBL/GenBank/DDBJ databases">
        <authorList>
            <person name="Wolfgang W.J."/>
            <person name="Cole J."/>
            <person name="Wroblewski D."/>
            <person name="Mcginnis J."/>
            <person name="Musser K.A."/>
        </authorList>
    </citation>
    <scope>NUCLEOTIDE SEQUENCE [LARGE SCALE GENOMIC DNA]</scope>
    <source>
        <strain evidence="12">DSM 19151</strain>
    </source>
</reference>
<evidence type="ECO:0000256" key="5">
    <source>
        <dbReference type="ARBA" id="ARBA00022692"/>
    </source>
</evidence>
<evidence type="ECO:0008006" key="13">
    <source>
        <dbReference type="Google" id="ProtNLM"/>
    </source>
</evidence>
<proteinExistence type="predicted"/>
<keyword evidence="5 8" id="KW-0812">Transmembrane</keyword>
<dbReference type="GeneID" id="94581395"/>
<feature type="domain" description="Phosphoethanolamine transferase N-terminal" evidence="10">
    <location>
        <begin position="46"/>
        <end position="197"/>
    </location>
</feature>
<dbReference type="RefSeq" id="WP_085365572.1">
    <property type="nucleotide sequence ID" value="NZ_CAUJPZ010000005.1"/>
</dbReference>
<dbReference type="Pfam" id="PF00884">
    <property type="entry name" value="Sulfatase"/>
    <property type="match status" value="1"/>
</dbReference>
<dbReference type="GO" id="GO:0009244">
    <property type="term" value="P:lipopolysaccharide core region biosynthetic process"/>
    <property type="evidence" value="ECO:0007669"/>
    <property type="project" value="TreeGrafter"/>
</dbReference>
<dbReference type="InterPro" id="IPR012549">
    <property type="entry name" value="EptA-like_N"/>
</dbReference>
<evidence type="ECO:0000256" key="2">
    <source>
        <dbReference type="ARBA" id="ARBA00022475"/>
    </source>
</evidence>
<dbReference type="Pfam" id="PF08019">
    <property type="entry name" value="EptA_B_N"/>
    <property type="match status" value="1"/>
</dbReference>
<keyword evidence="12" id="KW-1185">Reference proteome</keyword>
<dbReference type="EMBL" id="MTBO01000008">
    <property type="protein sequence ID" value="OSI17747.1"/>
    <property type="molecule type" value="Genomic_DNA"/>
</dbReference>
<dbReference type="PANTHER" id="PTHR30443">
    <property type="entry name" value="INNER MEMBRANE PROTEIN"/>
    <property type="match status" value="1"/>
</dbReference>
<keyword evidence="3" id="KW-0997">Cell inner membrane</keyword>
<evidence type="ECO:0000313" key="12">
    <source>
        <dbReference type="Proteomes" id="UP000193118"/>
    </source>
</evidence>
<dbReference type="NCBIfam" id="NF028537">
    <property type="entry name" value="P_eth_NH2_trans"/>
    <property type="match status" value="1"/>
</dbReference>
<protein>
    <recommendedName>
        <fullName evidence="13">Phosphoethanolamine transferase</fullName>
    </recommendedName>
</protein>
<feature type="domain" description="Sulfatase N-terminal" evidence="9">
    <location>
        <begin position="224"/>
        <end position="513"/>
    </location>
</feature>
<feature type="transmembrane region" description="Helical" evidence="8">
    <location>
        <begin position="147"/>
        <end position="168"/>
    </location>
</feature>
<dbReference type="GO" id="GO:0016776">
    <property type="term" value="F:phosphotransferase activity, phosphate group as acceptor"/>
    <property type="evidence" value="ECO:0007669"/>
    <property type="project" value="TreeGrafter"/>
</dbReference>
<dbReference type="GO" id="GO:0005886">
    <property type="term" value="C:plasma membrane"/>
    <property type="evidence" value="ECO:0007669"/>
    <property type="project" value="UniProtKB-SubCell"/>
</dbReference>
<sequence>MRFRFTANRAVFLFSLYVAAVFNIGYWRSVFQTGDWLLILTMPLFLVAAINLIMQLLFWPKVHRLTIPLLLLTGAGASFAVMTQNIFFNADMIQNLLQTNPAEAGAWLSWKFILWVALTGVLPAVLYARYGKIRHTAKWYKALGWRVLSAVASLAVIGALAATSYSHYASFFRNHSKISHQITPTNLIGAGIKTAHSAYDANRPFETIANDAKRHAAPHGRKRLLVLVVGETTRAQNWGLNPGAPDTTPELKQTAGVINYPDISSCGTATAVSLPCMFSNMNRNDYNASRAKHQENVMDVLQRSGLYASWRENDGGCKGVCDRIKHINIGDIAQAGQCGSDGCLDMALLNGLEEEIRAMKGDGIIVLHTIGSHGPAYYKRYTPEFKTFQPTCDTNQLQDCSSAALQNTYNNTIRYIDHMLTATIKLLDRQTDTDSALWYVSDHGESLGENGIYLHGTPYAVALKTQTQVPMIFWAKQGWYQGSGVSAACLKSNAGRSYSHDNLFHSLLGVFDVQTAEYRKEQDIFAACRA</sequence>
<gene>
    <name evidence="11" type="ORF">BWD09_04770</name>
</gene>
<dbReference type="Proteomes" id="UP000193118">
    <property type="component" value="Unassembled WGS sequence"/>
</dbReference>
<dbReference type="InterPro" id="IPR000917">
    <property type="entry name" value="Sulfatase_N"/>
</dbReference>
<evidence type="ECO:0000256" key="3">
    <source>
        <dbReference type="ARBA" id="ARBA00022519"/>
    </source>
</evidence>
<keyword evidence="4" id="KW-0808">Transferase</keyword>
<feature type="transmembrane region" description="Helical" evidence="8">
    <location>
        <begin position="36"/>
        <end position="58"/>
    </location>
</feature>
<feature type="transmembrane region" description="Helical" evidence="8">
    <location>
        <begin position="65"/>
        <end position="87"/>
    </location>
</feature>
<dbReference type="STRING" id="194197.BWD09_04770"/>
<dbReference type="InterPro" id="IPR017850">
    <property type="entry name" value="Alkaline_phosphatase_core_sf"/>
</dbReference>
<dbReference type="InterPro" id="IPR040423">
    <property type="entry name" value="PEA_transferase"/>
</dbReference>
<evidence type="ECO:0000259" key="9">
    <source>
        <dbReference type="Pfam" id="PF00884"/>
    </source>
</evidence>
<evidence type="ECO:0000259" key="10">
    <source>
        <dbReference type="Pfam" id="PF08019"/>
    </source>
</evidence>
<dbReference type="Gene3D" id="3.40.720.10">
    <property type="entry name" value="Alkaline Phosphatase, subunit A"/>
    <property type="match status" value="1"/>
</dbReference>
<dbReference type="InterPro" id="IPR058130">
    <property type="entry name" value="PEA_transf_C"/>
</dbReference>
<dbReference type="SUPFAM" id="SSF53649">
    <property type="entry name" value="Alkaline phosphatase-like"/>
    <property type="match status" value="1"/>
</dbReference>
<comment type="caution">
    <text evidence="11">The sequence shown here is derived from an EMBL/GenBank/DDBJ whole genome shotgun (WGS) entry which is preliminary data.</text>
</comment>
<keyword evidence="2" id="KW-1003">Cell membrane</keyword>
<evidence type="ECO:0000256" key="8">
    <source>
        <dbReference type="SAM" id="Phobius"/>
    </source>
</evidence>
<dbReference type="OrthoDB" id="9786870at2"/>